<proteinExistence type="predicted"/>
<evidence type="ECO:0000313" key="1">
    <source>
        <dbReference type="EMBL" id="GAL65423.1"/>
    </source>
</evidence>
<gene>
    <name evidence="1" type="ORF">JCM19301_3883</name>
    <name evidence="2" type="ORF">JCM19302_4220</name>
</gene>
<dbReference type="Proteomes" id="UP000029641">
    <property type="component" value="Unassembled WGS sequence"/>
</dbReference>
<reference evidence="3 4" key="1">
    <citation type="journal article" date="2014" name="Genome Announc.">
        <title>Draft Genome Sequence of Marine Flavobacterium Jejuia pallidilutea Strain 11shimoA1 and Pigmentation Mutants.</title>
        <authorList>
            <person name="Takatani N."/>
            <person name="Nakanishi M."/>
            <person name="Meirelles P."/>
            <person name="Mino S."/>
            <person name="Suda W."/>
            <person name="Oshima K."/>
            <person name="Hattori M."/>
            <person name="Ohkuma M."/>
            <person name="Hosokawa M."/>
            <person name="Miyashita K."/>
            <person name="Thompson F.L."/>
            <person name="Niwa A."/>
            <person name="Sawabe T."/>
            <person name="Sawabe T."/>
        </authorList>
    </citation>
    <scope>NUCLEOTIDE SEQUENCE [LARGE SCALE GENOMIC DNA]</scope>
    <source>
        <strain evidence="1 3">JCM 19301</strain>
        <strain evidence="2">JCM 19302</strain>
        <strain evidence="4">JCM19302</strain>
    </source>
</reference>
<keyword evidence="1" id="KW-0808">Transferase</keyword>
<dbReference type="EC" id="2.4.1.21" evidence="1 2"/>
<comment type="caution">
    <text evidence="1">The sequence shown here is derived from an EMBL/GenBank/DDBJ whole genome shotgun (WGS) entry which is preliminary data.</text>
</comment>
<name>A0A090VN41_9FLAO</name>
<evidence type="ECO:0000313" key="2">
    <source>
        <dbReference type="EMBL" id="GAL69491.1"/>
    </source>
</evidence>
<dbReference type="AlphaFoldDB" id="A0A090VN41"/>
<sequence>MKALFYTREFPPYVYGGAGVHVEYLADELSKLMNLDVRCFGDQDSKSGNLSVKGFPFEDGVFKNSDDKLKSVFKTLSTCLEMNAEL</sequence>
<organism evidence="1 3">
    <name type="scientific">Jejuia pallidilutea</name>
    <dbReference type="NCBI Taxonomy" id="504487"/>
    <lineage>
        <taxon>Bacteria</taxon>
        <taxon>Pseudomonadati</taxon>
        <taxon>Bacteroidota</taxon>
        <taxon>Flavobacteriia</taxon>
        <taxon>Flavobacteriales</taxon>
        <taxon>Flavobacteriaceae</taxon>
        <taxon>Jejuia</taxon>
    </lineage>
</organism>
<accession>A0A090VN41</accession>
<protein>
    <submittedName>
        <fullName evidence="1 2">Predicted glycogen synthase</fullName>
        <ecNumber evidence="1 2">2.4.1.21</ecNumber>
    </submittedName>
</protein>
<evidence type="ECO:0000313" key="4">
    <source>
        <dbReference type="Proteomes" id="UP000029646"/>
    </source>
</evidence>
<dbReference type="Proteomes" id="UP000029646">
    <property type="component" value="Unassembled WGS sequence"/>
</dbReference>
<dbReference type="eggNOG" id="COG0297">
    <property type="taxonomic scope" value="Bacteria"/>
</dbReference>
<dbReference type="GO" id="GO:0009011">
    <property type="term" value="F:alpha-1,4-glucan glucosyltransferase (ADP-glucose donor) activity"/>
    <property type="evidence" value="ECO:0007669"/>
    <property type="project" value="UniProtKB-EC"/>
</dbReference>
<keyword evidence="1" id="KW-0328">Glycosyltransferase</keyword>
<dbReference type="RefSeq" id="WP_238566153.1">
    <property type="nucleotide sequence ID" value="NZ_BBNR01000001.1"/>
</dbReference>
<evidence type="ECO:0000313" key="3">
    <source>
        <dbReference type="Proteomes" id="UP000029641"/>
    </source>
</evidence>
<dbReference type="EMBL" id="BBNR01000001">
    <property type="protein sequence ID" value="GAL65423.1"/>
    <property type="molecule type" value="Genomic_DNA"/>
</dbReference>
<dbReference type="EMBL" id="BBNS01000001">
    <property type="protein sequence ID" value="GAL69491.1"/>
    <property type="molecule type" value="Genomic_DNA"/>
</dbReference>